<dbReference type="AlphaFoldDB" id="A0AAU9UGX1"/>
<name>A0AAU9UGX1_EUPED</name>
<evidence type="ECO:0000313" key="1">
    <source>
        <dbReference type="EMBL" id="CAH2098307.1"/>
    </source>
</evidence>
<reference evidence="1" key="1">
    <citation type="submission" date="2022-03" db="EMBL/GenBank/DDBJ databases">
        <authorList>
            <person name="Tunstrom K."/>
        </authorList>
    </citation>
    <scope>NUCLEOTIDE SEQUENCE</scope>
</reference>
<evidence type="ECO:0000313" key="2">
    <source>
        <dbReference type="Proteomes" id="UP001153954"/>
    </source>
</evidence>
<gene>
    <name evidence="1" type="ORF">EEDITHA_LOCUS13433</name>
</gene>
<proteinExistence type="predicted"/>
<keyword evidence="2" id="KW-1185">Reference proteome</keyword>
<accession>A0AAU9UGX1</accession>
<sequence length="108" mass="11702">MTLNLDVLCLFSVKLSPFYLNPSFRGVPGPIIDRLELHGVYLSSTLNFGSYIEANGQTAAKKLGVLLKVRRYFTPEPAIKFISSSSSLMHGVLLSSLGWLSQVPAGAS</sequence>
<dbReference type="EMBL" id="CAKOGL010000019">
    <property type="protein sequence ID" value="CAH2098307.1"/>
    <property type="molecule type" value="Genomic_DNA"/>
</dbReference>
<protein>
    <submittedName>
        <fullName evidence="1">Uncharacterized protein</fullName>
    </submittedName>
</protein>
<comment type="caution">
    <text evidence="1">The sequence shown here is derived from an EMBL/GenBank/DDBJ whole genome shotgun (WGS) entry which is preliminary data.</text>
</comment>
<dbReference type="Proteomes" id="UP001153954">
    <property type="component" value="Unassembled WGS sequence"/>
</dbReference>
<organism evidence="1 2">
    <name type="scientific">Euphydryas editha</name>
    <name type="common">Edith's checkerspot</name>
    <dbReference type="NCBI Taxonomy" id="104508"/>
    <lineage>
        <taxon>Eukaryota</taxon>
        <taxon>Metazoa</taxon>
        <taxon>Ecdysozoa</taxon>
        <taxon>Arthropoda</taxon>
        <taxon>Hexapoda</taxon>
        <taxon>Insecta</taxon>
        <taxon>Pterygota</taxon>
        <taxon>Neoptera</taxon>
        <taxon>Endopterygota</taxon>
        <taxon>Lepidoptera</taxon>
        <taxon>Glossata</taxon>
        <taxon>Ditrysia</taxon>
        <taxon>Papilionoidea</taxon>
        <taxon>Nymphalidae</taxon>
        <taxon>Nymphalinae</taxon>
        <taxon>Euphydryas</taxon>
    </lineage>
</organism>